<keyword evidence="2" id="KW-1185">Reference proteome</keyword>
<evidence type="ECO:0008006" key="3">
    <source>
        <dbReference type="Google" id="ProtNLM"/>
    </source>
</evidence>
<accession>A0A085U037</accession>
<dbReference type="AlphaFoldDB" id="A0A085U037"/>
<reference evidence="2" key="1">
    <citation type="submission" date="2013-04" db="EMBL/GenBank/DDBJ databases">
        <title>Thioclava sp. 13D2W-2 Genome Sequencing.</title>
        <authorList>
            <person name="Lai Q."/>
            <person name="Li G."/>
            <person name="Shao Z."/>
        </authorList>
    </citation>
    <scope>NUCLEOTIDE SEQUENCE [LARGE SCALE GENOMIC DNA]</scope>
    <source>
        <strain evidence="2">13D2W-2</strain>
    </source>
</reference>
<dbReference type="Proteomes" id="UP000028607">
    <property type="component" value="Unassembled WGS sequence"/>
</dbReference>
<name>A0A085U037_9RHOB</name>
<dbReference type="NCBIfam" id="TIGR02216">
    <property type="entry name" value="phage_TIGR02216"/>
    <property type="match status" value="1"/>
</dbReference>
<dbReference type="RefSeq" id="WP_081874830.1">
    <property type="nucleotide sequence ID" value="NZ_AQRC01000002.1"/>
</dbReference>
<comment type="caution">
    <text evidence="1">The sequence shown here is derived from an EMBL/GenBank/DDBJ whole genome shotgun (WGS) entry which is preliminary data.</text>
</comment>
<protein>
    <recommendedName>
        <fullName evidence="3">Phage tail assembly chaperone</fullName>
    </recommendedName>
</protein>
<organism evidence="1 2">
    <name type="scientific">Thioclava atlantica</name>
    <dbReference type="NCBI Taxonomy" id="1317124"/>
    <lineage>
        <taxon>Bacteria</taxon>
        <taxon>Pseudomonadati</taxon>
        <taxon>Pseudomonadota</taxon>
        <taxon>Alphaproteobacteria</taxon>
        <taxon>Rhodobacterales</taxon>
        <taxon>Paracoccaceae</taxon>
        <taxon>Thioclava</taxon>
    </lineage>
</organism>
<gene>
    <name evidence="1" type="ORF">DW2_03459</name>
</gene>
<sequence length="71" mass="7829">MSGGLDWPGLMRLGLQHLRLRPADFWALTPAELALIAGESGTASRPMVRARLDALLARFPDRARDDERSEG</sequence>
<dbReference type="InterPro" id="IPR019056">
    <property type="entry name" value="Phage_TAC_6"/>
</dbReference>
<dbReference type="EMBL" id="AQRC01000002">
    <property type="protein sequence ID" value="KFE36334.1"/>
    <property type="molecule type" value="Genomic_DNA"/>
</dbReference>
<evidence type="ECO:0000313" key="2">
    <source>
        <dbReference type="Proteomes" id="UP000028607"/>
    </source>
</evidence>
<proteinExistence type="predicted"/>
<evidence type="ECO:0000313" key="1">
    <source>
        <dbReference type="EMBL" id="KFE36334.1"/>
    </source>
</evidence>
<dbReference type="PATRIC" id="fig|1317124.6.peg.699"/>
<dbReference type="InterPro" id="IPR011739">
    <property type="entry name" value="GTA_rcc01693"/>
</dbReference>
<reference evidence="1 2" key="2">
    <citation type="journal article" date="2015" name="Antonie Van Leeuwenhoek">
        <title>Thioclava indica sp. nov., isolated from surface seawater of the Indian Ocean.</title>
        <authorList>
            <person name="Liu Y."/>
            <person name="Lai Q."/>
            <person name="Du J."/>
            <person name="Xu H."/>
            <person name="Jiang L."/>
            <person name="Shao Z."/>
        </authorList>
    </citation>
    <scope>NUCLEOTIDE SEQUENCE [LARGE SCALE GENOMIC DNA]</scope>
    <source>
        <strain evidence="1 2">13D2W-2</strain>
    </source>
</reference>
<dbReference type="OrthoDB" id="7582980at2"/>
<dbReference type="Pfam" id="PF09550">
    <property type="entry name" value="Phage_TAC_6"/>
    <property type="match status" value="1"/>
</dbReference>
<dbReference type="STRING" id="1317124.DW2_03459"/>
<dbReference type="eggNOG" id="ENOG5032XZR">
    <property type="taxonomic scope" value="Bacteria"/>
</dbReference>